<dbReference type="Proteomes" id="UP000235025">
    <property type="component" value="Unassembled WGS sequence"/>
</dbReference>
<dbReference type="InterPro" id="IPR018490">
    <property type="entry name" value="cNMP-bd_dom_sf"/>
</dbReference>
<dbReference type="InterPro" id="IPR012318">
    <property type="entry name" value="HTH_CRP"/>
</dbReference>
<dbReference type="Pfam" id="PF00989">
    <property type="entry name" value="PAS"/>
    <property type="match status" value="1"/>
</dbReference>
<dbReference type="SUPFAM" id="SSF55785">
    <property type="entry name" value="PYP-like sensor domain (PAS domain)"/>
    <property type="match status" value="1"/>
</dbReference>
<dbReference type="EMBL" id="NMQA01000059">
    <property type="protein sequence ID" value="PLZ99812.1"/>
    <property type="molecule type" value="Genomic_DNA"/>
</dbReference>
<feature type="domain" description="HTH crp-type" evidence="6">
    <location>
        <begin position="322"/>
        <end position="396"/>
    </location>
</feature>
<evidence type="ECO:0000259" key="5">
    <source>
        <dbReference type="PROSITE" id="PS50112"/>
    </source>
</evidence>
<proteinExistence type="predicted"/>
<evidence type="ECO:0000259" key="6">
    <source>
        <dbReference type="PROSITE" id="PS51063"/>
    </source>
</evidence>
<dbReference type="Pfam" id="PF13545">
    <property type="entry name" value="HTH_Crp_2"/>
    <property type="match status" value="1"/>
</dbReference>
<dbReference type="SMART" id="SM00419">
    <property type="entry name" value="HTH_CRP"/>
    <property type="match status" value="1"/>
</dbReference>
<feature type="coiled-coil region" evidence="4">
    <location>
        <begin position="60"/>
        <end position="90"/>
    </location>
</feature>
<evidence type="ECO:0000313" key="8">
    <source>
        <dbReference type="Proteomes" id="UP000235025"/>
    </source>
</evidence>
<gene>
    <name evidence="7" type="ORF">CEN50_05820</name>
</gene>
<dbReference type="GO" id="GO:0003677">
    <property type="term" value="F:DNA binding"/>
    <property type="evidence" value="ECO:0007669"/>
    <property type="project" value="UniProtKB-KW"/>
</dbReference>
<dbReference type="SMART" id="SM00091">
    <property type="entry name" value="PAS"/>
    <property type="match status" value="1"/>
</dbReference>
<evidence type="ECO:0000256" key="4">
    <source>
        <dbReference type="SAM" id="Coils"/>
    </source>
</evidence>
<dbReference type="CDD" id="cd00038">
    <property type="entry name" value="CAP_ED"/>
    <property type="match status" value="1"/>
</dbReference>
<keyword evidence="3" id="KW-0804">Transcription</keyword>
<dbReference type="InterPro" id="IPR014710">
    <property type="entry name" value="RmlC-like_jellyroll"/>
</dbReference>
<dbReference type="InterPro" id="IPR036388">
    <property type="entry name" value="WH-like_DNA-bd_sf"/>
</dbReference>
<evidence type="ECO:0000313" key="7">
    <source>
        <dbReference type="EMBL" id="PLZ99812.1"/>
    </source>
</evidence>
<dbReference type="GO" id="GO:0006355">
    <property type="term" value="P:regulation of DNA-templated transcription"/>
    <property type="evidence" value="ECO:0007669"/>
    <property type="project" value="InterPro"/>
</dbReference>
<organism evidence="7 8">
    <name type="scientific">Fischerella thermalis CCMEE 5268</name>
    <dbReference type="NCBI Taxonomy" id="2019662"/>
    <lineage>
        <taxon>Bacteria</taxon>
        <taxon>Bacillati</taxon>
        <taxon>Cyanobacteriota</taxon>
        <taxon>Cyanophyceae</taxon>
        <taxon>Nostocales</taxon>
        <taxon>Hapalosiphonaceae</taxon>
        <taxon>Fischerella</taxon>
    </lineage>
</organism>
<evidence type="ECO:0000256" key="3">
    <source>
        <dbReference type="ARBA" id="ARBA00023163"/>
    </source>
</evidence>
<dbReference type="CDD" id="cd00092">
    <property type="entry name" value="HTH_CRP"/>
    <property type="match status" value="1"/>
</dbReference>
<dbReference type="InterPro" id="IPR000014">
    <property type="entry name" value="PAS"/>
</dbReference>
<dbReference type="InterPro" id="IPR035965">
    <property type="entry name" value="PAS-like_dom_sf"/>
</dbReference>
<evidence type="ECO:0000256" key="2">
    <source>
        <dbReference type="ARBA" id="ARBA00023125"/>
    </source>
</evidence>
<dbReference type="InterPro" id="IPR013767">
    <property type="entry name" value="PAS_fold"/>
</dbReference>
<comment type="caution">
    <text evidence="7">The sequence shown here is derived from an EMBL/GenBank/DDBJ whole genome shotgun (WGS) entry which is preliminary data.</text>
</comment>
<keyword evidence="4" id="KW-0175">Coiled coil</keyword>
<dbReference type="InterPro" id="IPR000595">
    <property type="entry name" value="cNMP-bd_dom"/>
</dbReference>
<protein>
    <submittedName>
        <fullName evidence="7">Transcriptional regulator</fullName>
    </submittedName>
</protein>
<feature type="domain" description="PAS" evidence="5">
    <location>
        <begin position="80"/>
        <end position="150"/>
    </location>
</feature>
<dbReference type="PROSITE" id="PS50112">
    <property type="entry name" value="PAS"/>
    <property type="match status" value="1"/>
</dbReference>
<reference evidence="7 8" key="1">
    <citation type="submission" date="2017-07" db="EMBL/GenBank/DDBJ databases">
        <title>Genomes of Fischerella (Mastigocladus) sp. strains.</title>
        <authorList>
            <person name="Miller S.R."/>
        </authorList>
    </citation>
    <scope>NUCLEOTIDE SEQUENCE [LARGE SCALE GENOMIC DNA]</scope>
    <source>
        <strain evidence="7 8">CCMEE 5268</strain>
    </source>
</reference>
<dbReference type="CDD" id="cd00130">
    <property type="entry name" value="PAS"/>
    <property type="match status" value="1"/>
</dbReference>
<sequence>MVEINVDKIKIDKFAQSTQEMDKRIARLYENVVKKPVMSHEMPEALTELSWASQSVHFAIEELYHQHEQLEETKKTLQAECKRYEELFEEAPDGYLVTDAQGKIQLANRKATKLLNLKKESLVGKPIINFVALKQKHEFRNFLTQVSQNGRSQELIIALQQHGNELFNAALTVAISYNNQGKAQTMRWLLRSINESKRAELVKITKDRDFDGDRPIHKYSKGDTIPLNTQVIWYVRQGLVKLTTLGETSEEVLVGLAVPGMVFGSYLTSLHTYQATAISDVRLVAIDVSEILASPALSHAFLPKINQRLQQTESFLVISGLRRVQDRLYGLLQLLKREIGEKVAQGTRLSVRLTHEDLANACCTTRVTVTRLLSQLKKQGKICFDHKKHIIVRDLPHIG</sequence>
<dbReference type="InterPro" id="IPR036390">
    <property type="entry name" value="WH_DNA-bd_sf"/>
</dbReference>
<dbReference type="Gene3D" id="1.10.10.10">
    <property type="entry name" value="Winged helix-like DNA-binding domain superfamily/Winged helix DNA-binding domain"/>
    <property type="match status" value="1"/>
</dbReference>
<dbReference type="SUPFAM" id="SSF51206">
    <property type="entry name" value="cAMP-binding domain-like"/>
    <property type="match status" value="1"/>
</dbReference>
<name>A0A2N6KJL1_9CYAN</name>
<dbReference type="PROSITE" id="PS51063">
    <property type="entry name" value="HTH_CRP_2"/>
    <property type="match status" value="1"/>
</dbReference>
<keyword evidence="1" id="KW-0805">Transcription regulation</keyword>
<dbReference type="SUPFAM" id="SSF46785">
    <property type="entry name" value="Winged helix' DNA-binding domain"/>
    <property type="match status" value="1"/>
</dbReference>
<dbReference type="Gene3D" id="3.30.450.20">
    <property type="entry name" value="PAS domain"/>
    <property type="match status" value="1"/>
</dbReference>
<dbReference type="NCBIfam" id="TIGR00229">
    <property type="entry name" value="sensory_box"/>
    <property type="match status" value="1"/>
</dbReference>
<keyword evidence="2" id="KW-0238">DNA-binding</keyword>
<dbReference type="Gene3D" id="2.60.120.10">
    <property type="entry name" value="Jelly Rolls"/>
    <property type="match status" value="1"/>
</dbReference>
<dbReference type="AlphaFoldDB" id="A0A2N6KJL1"/>
<accession>A0A2N6KJL1</accession>
<evidence type="ECO:0000256" key="1">
    <source>
        <dbReference type="ARBA" id="ARBA00023015"/>
    </source>
</evidence>